<evidence type="ECO:0000313" key="1">
    <source>
        <dbReference type="EMBL" id="GAG58171.1"/>
    </source>
</evidence>
<gene>
    <name evidence="1" type="ORF">S01H4_13937</name>
</gene>
<dbReference type="EMBL" id="BART01006125">
    <property type="protein sequence ID" value="GAG58171.1"/>
    <property type="molecule type" value="Genomic_DNA"/>
</dbReference>
<proteinExistence type="predicted"/>
<sequence>MAYTIKDVFYLSTEAIIASGTANGGSAQLDLSAYIDPI</sequence>
<name>X1ADM1_9ZZZZ</name>
<feature type="non-terminal residue" evidence="1">
    <location>
        <position position="38"/>
    </location>
</feature>
<protein>
    <submittedName>
        <fullName evidence="1">Uncharacterized protein</fullName>
    </submittedName>
</protein>
<reference evidence="1" key="1">
    <citation type="journal article" date="2014" name="Front. Microbiol.">
        <title>High frequency of phylogenetically diverse reductive dehalogenase-homologous genes in deep subseafloor sedimentary metagenomes.</title>
        <authorList>
            <person name="Kawai M."/>
            <person name="Futagami T."/>
            <person name="Toyoda A."/>
            <person name="Takaki Y."/>
            <person name="Nishi S."/>
            <person name="Hori S."/>
            <person name="Arai W."/>
            <person name="Tsubouchi T."/>
            <person name="Morono Y."/>
            <person name="Uchiyama I."/>
            <person name="Ito T."/>
            <person name="Fujiyama A."/>
            <person name="Inagaki F."/>
            <person name="Takami H."/>
        </authorList>
    </citation>
    <scope>NUCLEOTIDE SEQUENCE</scope>
    <source>
        <strain evidence="1">Expedition CK06-06</strain>
    </source>
</reference>
<dbReference type="AlphaFoldDB" id="X1ADM1"/>
<comment type="caution">
    <text evidence="1">The sequence shown here is derived from an EMBL/GenBank/DDBJ whole genome shotgun (WGS) entry which is preliminary data.</text>
</comment>
<organism evidence="1">
    <name type="scientific">marine sediment metagenome</name>
    <dbReference type="NCBI Taxonomy" id="412755"/>
    <lineage>
        <taxon>unclassified sequences</taxon>
        <taxon>metagenomes</taxon>
        <taxon>ecological metagenomes</taxon>
    </lineage>
</organism>
<accession>X1ADM1</accession>